<dbReference type="InterPro" id="IPR008792">
    <property type="entry name" value="PQQD"/>
</dbReference>
<protein>
    <submittedName>
        <fullName evidence="1">PqqD family protein</fullName>
    </submittedName>
</protein>
<evidence type="ECO:0000313" key="2">
    <source>
        <dbReference type="Proteomes" id="UP000824118"/>
    </source>
</evidence>
<comment type="caution">
    <text evidence="1">The sequence shown here is derived from an EMBL/GenBank/DDBJ whole genome shotgun (WGS) entry which is preliminary data.</text>
</comment>
<dbReference type="EMBL" id="DVNG01000090">
    <property type="protein sequence ID" value="HIU50587.1"/>
    <property type="molecule type" value="Genomic_DNA"/>
</dbReference>
<organism evidence="1 2">
    <name type="scientific">Candidatus Limousia pullorum</name>
    <dbReference type="NCBI Taxonomy" id="2840860"/>
    <lineage>
        <taxon>Bacteria</taxon>
        <taxon>Bacillati</taxon>
        <taxon>Bacillota</taxon>
        <taxon>Clostridia</taxon>
        <taxon>Eubacteriales</taxon>
        <taxon>Oscillospiraceae</taxon>
        <taxon>Oscillospiraceae incertae sedis</taxon>
        <taxon>Candidatus Limousia</taxon>
    </lineage>
</organism>
<reference evidence="1" key="2">
    <citation type="journal article" date="2021" name="PeerJ">
        <title>Extensive microbial diversity within the chicken gut microbiome revealed by metagenomics and culture.</title>
        <authorList>
            <person name="Gilroy R."/>
            <person name="Ravi A."/>
            <person name="Getino M."/>
            <person name="Pursley I."/>
            <person name="Horton D.L."/>
            <person name="Alikhan N.F."/>
            <person name="Baker D."/>
            <person name="Gharbi K."/>
            <person name="Hall N."/>
            <person name="Watson M."/>
            <person name="Adriaenssens E.M."/>
            <person name="Foster-Nyarko E."/>
            <person name="Jarju S."/>
            <person name="Secka A."/>
            <person name="Antonio M."/>
            <person name="Oren A."/>
            <person name="Chaudhuri R.R."/>
            <person name="La Ragione R."/>
            <person name="Hildebrand F."/>
            <person name="Pallen M.J."/>
        </authorList>
    </citation>
    <scope>NUCLEOTIDE SEQUENCE</scope>
    <source>
        <strain evidence="1">ChiGjej1B1-1684</strain>
    </source>
</reference>
<reference evidence="1" key="1">
    <citation type="submission" date="2020-10" db="EMBL/GenBank/DDBJ databases">
        <authorList>
            <person name="Gilroy R."/>
        </authorList>
    </citation>
    <scope>NUCLEOTIDE SEQUENCE</scope>
    <source>
        <strain evidence="1">ChiGjej1B1-1684</strain>
    </source>
</reference>
<dbReference type="Gene3D" id="1.10.10.1150">
    <property type="entry name" value="Coenzyme PQQ synthesis protein D (PqqD)"/>
    <property type="match status" value="1"/>
</dbReference>
<sequence length="87" mass="9872">MKLKDGFITYNTGDENLLVATGEAGKSFNGIVRNNETAAFIAELLKNEITEDEIVNKILEEYDVDEKTARKDVKKLLDTFKREGFLE</sequence>
<evidence type="ECO:0000313" key="1">
    <source>
        <dbReference type="EMBL" id="HIU50587.1"/>
    </source>
</evidence>
<dbReference type="Proteomes" id="UP000824118">
    <property type="component" value="Unassembled WGS sequence"/>
</dbReference>
<accession>A0A9D1S8M7</accession>
<dbReference type="Pfam" id="PF05402">
    <property type="entry name" value="PqqD"/>
    <property type="match status" value="1"/>
</dbReference>
<dbReference type="AlphaFoldDB" id="A0A9D1S8M7"/>
<dbReference type="InterPro" id="IPR041881">
    <property type="entry name" value="PqqD_sf"/>
</dbReference>
<name>A0A9D1S8M7_9FIRM</name>
<gene>
    <name evidence="1" type="ORF">IAD22_06200</name>
</gene>
<proteinExistence type="predicted"/>